<dbReference type="InParanoid" id="C7Q5C8"/>
<dbReference type="InterPro" id="IPR052732">
    <property type="entry name" value="Cell-binding_unc_protein"/>
</dbReference>
<keyword evidence="3" id="KW-1185">Reference proteome</keyword>
<feature type="domain" description="RNA ligase" evidence="1">
    <location>
        <begin position="34"/>
        <end position="183"/>
    </location>
</feature>
<dbReference type="HOGENOM" id="CLU_441386_0_0_11"/>
<protein>
    <submittedName>
        <fullName evidence="2">Kinase-like protein</fullName>
    </submittedName>
</protein>
<dbReference type="Pfam" id="PF09414">
    <property type="entry name" value="RNA_ligase"/>
    <property type="match status" value="1"/>
</dbReference>
<dbReference type="SUPFAM" id="SSF52540">
    <property type="entry name" value="P-loop containing nucleoside triphosphate hydrolases"/>
    <property type="match status" value="1"/>
</dbReference>
<accession>C7Q5C8</accession>
<dbReference type="eggNOG" id="COG4639">
    <property type="taxonomic scope" value="Bacteria"/>
</dbReference>
<proteinExistence type="predicted"/>
<dbReference type="Proteomes" id="UP000000851">
    <property type="component" value="Chromosome"/>
</dbReference>
<dbReference type="OrthoDB" id="255834at2"/>
<dbReference type="GO" id="GO:0016301">
    <property type="term" value="F:kinase activity"/>
    <property type="evidence" value="ECO:0007669"/>
    <property type="project" value="UniProtKB-KW"/>
</dbReference>
<dbReference type="SUPFAM" id="SSF56091">
    <property type="entry name" value="DNA ligase/mRNA capping enzyme, catalytic domain"/>
    <property type="match status" value="1"/>
</dbReference>
<keyword evidence="2" id="KW-0418">Kinase</keyword>
<dbReference type="PANTHER" id="PTHR43883">
    <property type="entry name" value="SLR0207 PROTEIN"/>
    <property type="match status" value="1"/>
</dbReference>
<dbReference type="InterPro" id="IPR021122">
    <property type="entry name" value="RNA_ligase_dom_REL/Rnl2"/>
</dbReference>
<reference evidence="2 3" key="1">
    <citation type="journal article" date="2009" name="Stand. Genomic Sci.">
        <title>Complete genome sequence of Catenulispora acidiphila type strain (ID 139908).</title>
        <authorList>
            <person name="Copeland A."/>
            <person name="Lapidus A."/>
            <person name="Glavina Del Rio T."/>
            <person name="Nolan M."/>
            <person name="Lucas S."/>
            <person name="Chen F."/>
            <person name="Tice H."/>
            <person name="Cheng J.F."/>
            <person name="Bruce D."/>
            <person name="Goodwin L."/>
            <person name="Pitluck S."/>
            <person name="Mikhailova N."/>
            <person name="Pati A."/>
            <person name="Ivanova N."/>
            <person name="Mavromatis K."/>
            <person name="Chen A."/>
            <person name="Palaniappan K."/>
            <person name="Chain P."/>
            <person name="Land M."/>
            <person name="Hauser L."/>
            <person name="Chang Y.J."/>
            <person name="Jeffries C.D."/>
            <person name="Chertkov O."/>
            <person name="Brettin T."/>
            <person name="Detter J.C."/>
            <person name="Han C."/>
            <person name="Ali Z."/>
            <person name="Tindall B.J."/>
            <person name="Goker M."/>
            <person name="Bristow J."/>
            <person name="Eisen J.A."/>
            <person name="Markowitz V."/>
            <person name="Hugenholtz P."/>
            <person name="Kyrpides N.C."/>
            <person name="Klenk H.P."/>
        </authorList>
    </citation>
    <scope>NUCLEOTIDE SEQUENCE [LARGE SCALE GENOMIC DNA]</scope>
    <source>
        <strain evidence="3">DSM 44928 / JCM 14897 / NBRC 102108 / NRRL B-24433 / ID139908</strain>
    </source>
</reference>
<evidence type="ECO:0000313" key="3">
    <source>
        <dbReference type="Proteomes" id="UP000000851"/>
    </source>
</evidence>
<sequence>MRVHYPRTPHLPWSPGATADDVHARDLSGLAGRHVVVTEKMDGENTTLYRDGLHARSLDSGHHPSRAWVKALHSRIAARIPEWWRVSGENLFARHSIPYEDLDGYFYGFSIWDGEQCLDWTSTVEFFRGVGIPTPRVLWSGVFDAKLIQQQVKLDLSRQEGYVVRPSEGFAYTEFAERVAKWVRPSHVQTDTHWMHAEVVPNKLGARAPFWAVRSGVDVGAGELTGALSLETPNDVDDDALTDAYARLDAAGCHGNARLVGAAASLLHRRPRAALMADLATSLEMPTVRRIADVVGLAPRLHASFDDEHRRAGLARMAFGTDLGVLHAVAASTAADTAAAENVTWSLLFAEDSGLLPGSPVQVLRSACREAFAELPPRAADRCWGEARQLFAEGRIASPEEAVAATWRWRDGAFPKLHHMVGVSASGKSSTATSLAGRANTVLLSLDDLRTARGSRADQSANREVLDEALRLLDEALAQGADVVWDATSLTRQQRGLVDGVARRRNALVEHLVHLAPASVVRERNAQRAHPVPAKVLDAQLRRFDPPYPGEAHRAVYADTVGEDAAYDVLAYSIWEG</sequence>
<dbReference type="RefSeq" id="WP_015795625.1">
    <property type="nucleotide sequence ID" value="NC_013131.1"/>
</dbReference>
<gene>
    <name evidence="2" type="ordered locus">Caci_7067</name>
</gene>
<evidence type="ECO:0000313" key="2">
    <source>
        <dbReference type="EMBL" id="ACU75897.1"/>
    </source>
</evidence>
<dbReference type="Gene3D" id="3.30.470.30">
    <property type="entry name" value="DNA ligase/mRNA capping enzyme"/>
    <property type="match status" value="1"/>
</dbReference>
<name>C7Q5C8_CATAD</name>
<dbReference type="AlphaFoldDB" id="C7Q5C8"/>
<dbReference type="PANTHER" id="PTHR43883:SF1">
    <property type="entry name" value="GLUCONOKINASE"/>
    <property type="match status" value="1"/>
</dbReference>
<dbReference type="InterPro" id="IPR027417">
    <property type="entry name" value="P-loop_NTPase"/>
</dbReference>
<dbReference type="EMBL" id="CP001700">
    <property type="protein sequence ID" value="ACU75897.1"/>
    <property type="molecule type" value="Genomic_DNA"/>
</dbReference>
<dbReference type="STRING" id="479433.Caci_7067"/>
<dbReference type="Gene3D" id="3.40.50.300">
    <property type="entry name" value="P-loop containing nucleotide triphosphate hydrolases"/>
    <property type="match status" value="1"/>
</dbReference>
<organism evidence="2 3">
    <name type="scientific">Catenulispora acidiphila (strain DSM 44928 / JCM 14897 / NBRC 102108 / NRRL B-24433 / ID139908)</name>
    <dbReference type="NCBI Taxonomy" id="479433"/>
    <lineage>
        <taxon>Bacteria</taxon>
        <taxon>Bacillati</taxon>
        <taxon>Actinomycetota</taxon>
        <taxon>Actinomycetes</taxon>
        <taxon>Catenulisporales</taxon>
        <taxon>Catenulisporaceae</taxon>
        <taxon>Catenulispora</taxon>
    </lineage>
</organism>
<dbReference type="KEGG" id="cai:Caci_7067"/>
<dbReference type="Pfam" id="PF13671">
    <property type="entry name" value="AAA_33"/>
    <property type="match status" value="1"/>
</dbReference>
<keyword evidence="2" id="KW-0808">Transferase</keyword>
<evidence type="ECO:0000259" key="1">
    <source>
        <dbReference type="Pfam" id="PF09414"/>
    </source>
</evidence>